<organism evidence="3 4">
    <name type="scientific">Emydomyces testavorans</name>
    <dbReference type="NCBI Taxonomy" id="2070801"/>
    <lineage>
        <taxon>Eukaryota</taxon>
        <taxon>Fungi</taxon>
        <taxon>Dikarya</taxon>
        <taxon>Ascomycota</taxon>
        <taxon>Pezizomycotina</taxon>
        <taxon>Eurotiomycetes</taxon>
        <taxon>Eurotiomycetidae</taxon>
        <taxon>Onygenales</taxon>
        <taxon>Nannizziopsiaceae</taxon>
        <taxon>Emydomyces</taxon>
    </lineage>
</organism>
<dbReference type="AlphaFoldDB" id="A0AAF0DLF7"/>
<dbReference type="Pfam" id="PF12763">
    <property type="entry name" value="EH"/>
    <property type="match status" value="1"/>
</dbReference>
<dbReference type="GO" id="GO:0016197">
    <property type="term" value="P:endosomal transport"/>
    <property type="evidence" value="ECO:0007669"/>
    <property type="project" value="TreeGrafter"/>
</dbReference>
<feature type="compositionally biased region" description="Basic and acidic residues" evidence="1">
    <location>
        <begin position="346"/>
        <end position="359"/>
    </location>
</feature>
<feature type="domain" description="EH" evidence="2">
    <location>
        <begin position="412"/>
        <end position="501"/>
    </location>
</feature>
<dbReference type="GO" id="GO:0005886">
    <property type="term" value="C:plasma membrane"/>
    <property type="evidence" value="ECO:0007669"/>
    <property type="project" value="TreeGrafter"/>
</dbReference>
<accession>A0AAF0DLF7</accession>
<feature type="compositionally biased region" description="Low complexity" evidence="1">
    <location>
        <begin position="159"/>
        <end position="169"/>
    </location>
</feature>
<feature type="region of interest" description="Disordered" evidence="1">
    <location>
        <begin position="154"/>
        <end position="182"/>
    </location>
</feature>
<dbReference type="SUPFAM" id="SSF47473">
    <property type="entry name" value="EF-hand"/>
    <property type="match status" value="1"/>
</dbReference>
<feature type="compositionally biased region" description="Polar residues" evidence="1">
    <location>
        <begin position="196"/>
        <end position="209"/>
    </location>
</feature>
<feature type="compositionally biased region" description="Pro residues" evidence="1">
    <location>
        <begin position="296"/>
        <end position="311"/>
    </location>
</feature>
<dbReference type="SMART" id="SM00027">
    <property type="entry name" value="EH"/>
    <property type="match status" value="1"/>
</dbReference>
<evidence type="ECO:0000259" key="2">
    <source>
        <dbReference type="PROSITE" id="PS50031"/>
    </source>
</evidence>
<name>A0AAF0DLF7_9EURO</name>
<evidence type="ECO:0000313" key="4">
    <source>
        <dbReference type="Proteomes" id="UP001219355"/>
    </source>
</evidence>
<feature type="region of interest" description="Disordered" evidence="1">
    <location>
        <begin position="196"/>
        <end position="244"/>
    </location>
</feature>
<dbReference type="PROSITE" id="PS50031">
    <property type="entry name" value="EH"/>
    <property type="match status" value="1"/>
</dbReference>
<dbReference type="PANTHER" id="PTHR11216">
    <property type="entry name" value="EH DOMAIN"/>
    <property type="match status" value="1"/>
</dbReference>
<dbReference type="GO" id="GO:0005737">
    <property type="term" value="C:cytoplasm"/>
    <property type="evidence" value="ECO:0007669"/>
    <property type="project" value="TreeGrafter"/>
</dbReference>
<dbReference type="InterPro" id="IPR000261">
    <property type="entry name" value="EH_dom"/>
</dbReference>
<keyword evidence="4" id="KW-1185">Reference proteome</keyword>
<gene>
    <name evidence="3" type="ORF">PRK78_006473</name>
</gene>
<evidence type="ECO:0000313" key="3">
    <source>
        <dbReference type="EMBL" id="WEW60984.1"/>
    </source>
</evidence>
<feature type="compositionally biased region" description="Low complexity" evidence="1">
    <location>
        <begin position="277"/>
        <end position="295"/>
    </location>
</feature>
<feature type="compositionally biased region" description="Basic residues" evidence="1">
    <location>
        <begin position="361"/>
        <end position="374"/>
    </location>
</feature>
<dbReference type="CDD" id="cd00052">
    <property type="entry name" value="EH"/>
    <property type="match status" value="1"/>
</dbReference>
<dbReference type="EMBL" id="CP120630">
    <property type="protein sequence ID" value="WEW60984.1"/>
    <property type="molecule type" value="Genomic_DNA"/>
</dbReference>
<dbReference type="GO" id="GO:0006897">
    <property type="term" value="P:endocytosis"/>
    <property type="evidence" value="ECO:0007669"/>
    <property type="project" value="TreeGrafter"/>
</dbReference>
<protein>
    <recommendedName>
        <fullName evidence="2">EH domain-containing protein</fullName>
    </recommendedName>
</protein>
<evidence type="ECO:0000256" key="1">
    <source>
        <dbReference type="SAM" id="MobiDB-lite"/>
    </source>
</evidence>
<sequence>MPNERKGVSLNHEISREAGANAHSTALRGATIAFASQTDKTTAKASYGAKSGSAIKAAVIAGAEFANKRELQGNQQPNATVRDKIRQFSSIAAGPTGPSTLSLGNSTQILPITSEPQHVAAQLAVGRSAVQARSKPGTTLQMSMETDVCKPQRHDVGHSITSSSLSTDSAFHGDEPTISSPVSNEAAVSLPSRGFANSKSLAAGNQTDPTLRIDMSVQKSNPPLPPRRREAPPVPPRSSTLATDRELSIMVGSSQPLKIQKVPAAKHAIRPQHSYMSESSLADALAASSLASSRAPSPPQRDPKPPPPPPPPRHRRSRSRSLLQPSRSRSKSKSRTPSPTKGLKKTMRDESKFENETGSKKPPKRVMIKPHPHKHQEGNRKRWQDRITNSERKRYEGVWAANKGIARFGMMDDPDIEELRIRKSVAFEDLVLNLVVRDIWSRSRLPRVVLEDIWNLVSHDAIGMLSREEFVVGMWLIDQSLKGHKLPAKVSESVWDSVRTVCFGDKGPS</sequence>
<feature type="region of interest" description="Disordered" evidence="1">
    <location>
        <begin position="274"/>
        <end position="383"/>
    </location>
</feature>
<dbReference type="Proteomes" id="UP001219355">
    <property type="component" value="Chromosome 4"/>
</dbReference>
<dbReference type="InterPro" id="IPR011992">
    <property type="entry name" value="EF-hand-dom_pair"/>
</dbReference>
<proteinExistence type="predicted"/>
<reference evidence="3" key="1">
    <citation type="submission" date="2023-03" db="EMBL/GenBank/DDBJ databases">
        <title>Emydomyces testavorans Genome Sequence.</title>
        <authorList>
            <person name="Hoyer L."/>
        </authorList>
    </citation>
    <scope>NUCLEOTIDE SEQUENCE</scope>
    <source>
        <strain evidence="3">16-2883</strain>
    </source>
</reference>
<dbReference type="Gene3D" id="1.10.238.10">
    <property type="entry name" value="EF-hand"/>
    <property type="match status" value="1"/>
</dbReference>